<gene>
    <name evidence="1" type="ORF">QFC19_001832</name>
</gene>
<name>A0ACC2WDN2_9TREE</name>
<reference evidence="1" key="1">
    <citation type="submission" date="2023-04" db="EMBL/GenBank/DDBJ databases">
        <title>Draft Genome sequencing of Naganishia species isolated from polar environments using Oxford Nanopore Technology.</title>
        <authorList>
            <person name="Leo P."/>
            <person name="Venkateswaran K."/>
        </authorList>
    </citation>
    <scope>NUCLEOTIDE SEQUENCE</scope>
    <source>
        <strain evidence="1">MNA-CCFEE 5261</strain>
    </source>
</reference>
<organism evidence="1 2">
    <name type="scientific">Naganishia cerealis</name>
    <dbReference type="NCBI Taxonomy" id="610337"/>
    <lineage>
        <taxon>Eukaryota</taxon>
        <taxon>Fungi</taxon>
        <taxon>Dikarya</taxon>
        <taxon>Basidiomycota</taxon>
        <taxon>Agaricomycotina</taxon>
        <taxon>Tremellomycetes</taxon>
        <taxon>Filobasidiales</taxon>
        <taxon>Filobasidiaceae</taxon>
        <taxon>Naganishia</taxon>
    </lineage>
</organism>
<evidence type="ECO:0000313" key="2">
    <source>
        <dbReference type="Proteomes" id="UP001241377"/>
    </source>
</evidence>
<protein>
    <submittedName>
        <fullName evidence="1">Uncharacterized protein</fullName>
    </submittedName>
</protein>
<keyword evidence="2" id="KW-1185">Reference proteome</keyword>
<evidence type="ECO:0000313" key="1">
    <source>
        <dbReference type="EMBL" id="KAJ9109853.1"/>
    </source>
</evidence>
<dbReference type="EMBL" id="JASBWR010000015">
    <property type="protein sequence ID" value="KAJ9109853.1"/>
    <property type="molecule type" value="Genomic_DNA"/>
</dbReference>
<comment type="caution">
    <text evidence="1">The sequence shown here is derived from an EMBL/GenBank/DDBJ whole genome shotgun (WGS) entry which is preliminary data.</text>
</comment>
<sequence>MPDTKSTAAPRLKLVIRRLPPTIPEDIFWKSVSPWIDDGKSTWKKWYQGKKFDDSIRQHRVFSRAYVLMADFEKLQAFAEAFDGHVFRGKDGSEYQAVVEYAPSQKVPAQKNKPRVDARQGQIDKDPDFLSFLESLTAPAVKPELPTAGTTEPTERIKSTPLLEFLKEQKMGKRGSGLNDAINKTLHGNKSTDKEAARNRKEREKERIDKKKASSMSGKQGGGNRNEKATMGPSSNLNTAAPGQIKIAKRPTADTVSDAKSQKKGGIALPDLGKRSEVKIQLRQGGANDPNKANIQSSNAGGQVANKGKPVKDDRGGRGNNSQKSAKADGSKPEKGSTEKKRDTNDRQTAQQQQSKKETENGPAATGQARRSRAPAANLLGGRNLLTAALKSSTRDGVAGLGTDANGPGGGGGKAGGRNRDRTAKAPAAGAAAGKDTADGGANPVPSESGGAGGDKARRPPRNRSKKVAGGEAGKPDAIVPASATAARIDA</sequence>
<dbReference type="Proteomes" id="UP001241377">
    <property type="component" value="Unassembled WGS sequence"/>
</dbReference>
<proteinExistence type="predicted"/>
<accession>A0ACC2WDN2</accession>